<evidence type="ECO:0000259" key="10">
    <source>
        <dbReference type="Pfam" id="PF17766"/>
    </source>
</evidence>
<dbReference type="Pfam" id="PF05922">
    <property type="entry name" value="Inhibitor_I9"/>
    <property type="match status" value="1"/>
</dbReference>
<protein>
    <submittedName>
        <fullName evidence="11">Uncharacterized protein</fullName>
    </submittedName>
</protein>
<keyword evidence="2 6" id="KW-0645">Protease</keyword>
<name>A0ABR0XFV0_REHGL</name>
<dbReference type="Pfam" id="PF00082">
    <property type="entry name" value="Peptidase_S8"/>
    <property type="match status" value="1"/>
</dbReference>
<proteinExistence type="inferred from homology"/>
<organism evidence="11 12">
    <name type="scientific">Rehmannia glutinosa</name>
    <name type="common">Chinese foxglove</name>
    <dbReference type="NCBI Taxonomy" id="99300"/>
    <lineage>
        <taxon>Eukaryota</taxon>
        <taxon>Viridiplantae</taxon>
        <taxon>Streptophyta</taxon>
        <taxon>Embryophyta</taxon>
        <taxon>Tracheophyta</taxon>
        <taxon>Spermatophyta</taxon>
        <taxon>Magnoliopsida</taxon>
        <taxon>eudicotyledons</taxon>
        <taxon>Gunneridae</taxon>
        <taxon>Pentapetalae</taxon>
        <taxon>asterids</taxon>
        <taxon>lamiids</taxon>
        <taxon>Lamiales</taxon>
        <taxon>Orobanchaceae</taxon>
        <taxon>Rehmannieae</taxon>
        <taxon>Rehmannia</taxon>
    </lineage>
</organism>
<dbReference type="PROSITE" id="PS51892">
    <property type="entry name" value="SUBTILASE"/>
    <property type="match status" value="1"/>
</dbReference>
<dbReference type="Proteomes" id="UP001318860">
    <property type="component" value="Unassembled WGS sequence"/>
</dbReference>
<keyword evidence="12" id="KW-1185">Reference proteome</keyword>
<evidence type="ECO:0000256" key="1">
    <source>
        <dbReference type="ARBA" id="ARBA00011073"/>
    </source>
</evidence>
<evidence type="ECO:0000313" key="11">
    <source>
        <dbReference type="EMBL" id="KAK6158065.1"/>
    </source>
</evidence>
<evidence type="ECO:0000313" key="12">
    <source>
        <dbReference type="Proteomes" id="UP001318860"/>
    </source>
</evidence>
<dbReference type="Gene3D" id="3.40.50.200">
    <property type="entry name" value="Peptidase S8/S53 domain"/>
    <property type="match status" value="2"/>
</dbReference>
<sequence>MSPMFLVSILILTFIFHPALANNNLETYIVHLSLPEDRFFEQSESLESWYHSFLPRQDPPRIVHTYRHVINGFAAKLTPRELEEIEKKDGFLYARREEYSSLHTTRTPTFLGLNQNNGPWTSPASFGKGVIIGVLDTGITPSHPSFDDKAFPSSRRWKGKCEFNKKACNNKLIGARSFVDTNPPFDDDGHGTHTASTAAGNFVPGANLFGQANGTASGLAPLAHLAIYKGILVSSSAGNDGPKLNSAINEAPWMLTVGASTTDRKIVGVAKLGNRDEIEGVTLGHPNFPSTMLPLVNEGEAESKGKIVLYETPGSYLTDLEEYYKEAGAAALILMNVDYEGYTALVFRKAVLPTLSVSYFDGEKIRAYINSTSKPAVTVSFKGTFVGDKTAPAVASFSSRGPNSASPGILKPDIIGPGADIIAAWNESLDHGNPGFYIDSGTSMSCPHLSGVAALIKSAHPDWSPAMIKSAIMTTATQFNLNQDPILDQRQNLPADIFAIGAGHANPSLAMNPGLVYDIPSRDYISYLCSLYDENQVAVIVQENINCNGSEYHSLPEAELNYPSFAVELGRKSLSYSRTVTNVGNAKSTYNVKIENVPGVNMVVEPTVLVFTNVNQKMTYKVSFNRQDFTKNGSEYVQGAIAWISANHKVRIPVSVKMVNT</sequence>
<feature type="signal peptide" evidence="7">
    <location>
        <begin position="1"/>
        <end position="21"/>
    </location>
</feature>
<keyword evidence="4 6" id="KW-0378">Hydrolase</keyword>
<dbReference type="EMBL" id="JABTTQ020000004">
    <property type="protein sequence ID" value="KAK6158065.1"/>
    <property type="molecule type" value="Genomic_DNA"/>
</dbReference>
<evidence type="ECO:0000256" key="4">
    <source>
        <dbReference type="ARBA" id="ARBA00022801"/>
    </source>
</evidence>
<comment type="caution">
    <text evidence="11">The sequence shown here is derived from an EMBL/GenBank/DDBJ whole genome shotgun (WGS) entry which is preliminary data.</text>
</comment>
<feature type="chain" id="PRO_5046148473" evidence="7">
    <location>
        <begin position="22"/>
        <end position="661"/>
    </location>
</feature>
<dbReference type="PANTHER" id="PTHR10795">
    <property type="entry name" value="PROPROTEIN CONVERTASE SUBTILISIN/KEXIN"/>
    <property type="match status" value="1"/>
</dbReference>
<feature type="domain" description="Inhibitor I9" evidence="9">
    <location>
        <begin position="27"/>
        <end position="101"/>
    </location>
</feature>
<evidence type="ECO:0000259" key="8">
    <source>
        <dbReference type="Pfam" id="PF00082"/>
    </source>
</evidence>
<evidence type="ECO:0000256" key="2">
    <source>
        <dbReference type="ARBA" id="ARBA00022670"/>
    </source>
</evidence>
<feature type="domain" description="Subtilisin-like protease fibronectin type-III" evidence="10">
    <location>
        <begin position="559"/>
        <end position="656"/>
    </location>
</feature>
<dbReference type="InterPro" id="IPR000209">
    <property type="entry name" value="Peptidase_S8/S53_dom"/>
</dbReference>
<dbReference type="CDD" id="cd02120">
    <property type="entry name" value="PA_subtilisin_like"/>
    <property type="match status" value="1"/>
</dbReference>
<dbReference type="InterPro" id="IPR015500">
    <property type="entry name" value="Peptidase_S8_subtilisin-rel"/>
</dbReference>
<dbReference type="Gene3D" id="2.60.40.2310">
    <property type="match status" value="1"/>
</dbReference>
<dbReference type="InterPro" id="IPR041469">
    <property type="entry name" value="Subtilisin-like_FN3"/>
</dbReference>
<feature type="domain" description="Peptidase S8/S53" evidence="8">
    <location>
        <begin position="228"/>
        <end position="489"/>
    </location>
</feature>
<evidence type="ECO:0000256" key="6">
    <source>
        <dbReference type="PROSITE-ProRule" id="PRU01240"/>
    </source>
</evidence>
<accession>A0ABR0XFV0</accession>
<dbReference type="PROSITE" id="PS00136">
    <property type="entry name" value="SUBTILASE_ASP"/>
    <property type="match status" value="1"/>
</dbReference>
<evidence type="ECO:0000256" key="5">
    <source>
        <dbReference type="ARBA" id="ARBA00022825"/>
    </source>
</evidence>
<comment type="similarity">
    <text evidence="1 6">Belongs to the peptidase S8 family.</text>
</comment>
<feature type="active site" description="Charge relay system" evidence="6">
    <location>
        <position position="136"/>
    </location>
</feature>
<evidence type="ECO:0000256" key="7">
    <source>
        <dbReference type="SAM" id="SignalP"/>
    </source>
</evidence>
<dbReference type="InterPro" id="IPR037045">
    <property type="entry name" value="S8pro/Inhibitor_I9_sf"/>
</dbReference>
<keyword evidence="5 6" id="KW-0720">Serine protease</keyword>
<dbReference type="InterPro" id="IPR023827">
    <property type="entry name" value="Peptidase_S8_Asp-AS"/>
</dbReference>
<dbReference type="InterPro" id="IPR045051">
    <property type="entry name" value="SBT"/>
</dbReference>
<dbReference type="Gene3D" id="3.30.70.80">
    <property type="entry name" value="Peptidase S8 propeptide/proteinase inhibitor I9"/>
    <property type="match status" value="1"/>
</dbReference>
<dbReference type="InterPro" id="IPR036852">
    <property type="entry name" value="Peptidase_S8/S53_dom_sf"/>
</dbReference>
<feature type="active site" description="Charge relay system" evidence="6">
    <location>
        <position position="443"/>
    </location>
</feature>
<feature type="active site" description="Charge relay system" evidence="6">
    <location>
        <position position="190"/>
    </location>
</feature>
<evidence type="ECO:0000256" key="3">
    <source>
        <dbReference type="ARBA" id="ARBA00022729"/>
    </source>
</evidence>
<dbReference type="SUPFAM" id="SSF52743">
    <property type="entry name" value="Subtilisin-like"/>
    <property type="match status" value="1"/>
</dbReference>
<keyword evidence="3 7" id="KW-0732">Signal</keyword>
<gene>
    <name evidence="11" type="ORF">DH2020_005379</name>
</gene>
<evidence type="ECO:0000259" key="9">
    <source>
        <dbReference type="Pfam" id="PF05922"/>
    </source>
</evidence>
<dbReference type="Gene3D" id="3.50.30.30">
    <property type="match status" value="1"/>
</dbReference>
<dbReference type="InterPro" id="IPR010259">
    <property type="entry name" value="S8pro/Inhibitor_I9"/>
</dbReference>
<dbReference type="PRINTS" id="PR00723">
    <property type="entry name" value="SUBTILISIN"/>
</dbReference>
<dbReference type="Pfam" id="PF17766">
    <property type="entry name" value="fn3_6"/>
    <property type="match status" value="1"/>
</dbReference>
<reference evidence="11 12" key="1">
    <citation type="journal article" date="2021" name="Comput. Struct. Biotechnol. J.">
        <title>De novo genome assembly of the potent medicinal plant Rehmannia glutinosa using nanopore technology.</title>
        <authorList>
            <person name="Ma L."/>
            <person name="Dong C."/>
            <person name="Song C."/>
            <person name="Wang X."/>
            <person name="Zheng X."/>
            <person name="Niu Y."/>
            <person name="Chen S."/>
            <person name="Feng W."/>
        </authorList>
    </citation>
    <scope>NUCLEOTIDE SEQUENCE [LARGE SCALE GENOMIC DNA]</scope>
    <source>
        <strain evidence="11">DH-2019</strain>
    </source>
</reference>